<dbReference type="Proteomes" id="UP001596025">
    <property type="component" value="Unassembled WGS sequence"/>
</dbReference>
<reference evidence="4" key="1">
    <citation type="journal article" date="2019" name="Int. J. Syst. Evol. Microbiol.">
        <title>The Global Catalogue of Microorganisms (GCM) 10K type strain sequencing project: providing services to taxonomists for standard genome sequencing and annotation.</title>
        <authorList>
            <consortium name="The Broad Institute Genomics Platform"/>
            <consortium name="The Broad Institute Genome Sequencing Center for Infectious Disease"/>
            <person name="Wu L."/>
            <person name="Ma J."/>
        </authorList>
    </citation>
    <scope>NUCLEOTIDE SEQUENCE [LARGE SCALE GENOMIC DNA]</scope>
    <source>
        <strain evidence="4">CCUG 62763</strain>
    </source>
</reference>
<accession>A0ABV9LGM8</accession>
<evidence type="ECO:0000313" key="4">
    <source>
        <dbReference type="Proteomes" id="UP001596025"/>
    </source>
</evidence>
<dbReference type="InterPro" id="IPR002734">
    <property type="entry name" value="RibDG_C"/>
</dbReference>
<evidence type="ECO:0000313" key="3">
    <source>
        <dbReference type="EMBL" id="MFC4692235.1"/>
    </source>
</evidence>
<dbReference type="InterPro" id="IPR024072">
    <property type="entry name" value="DHFR-like_dom_sf"/>
</dbReference>
<evidence type="ECO:0000259" key="2">
    <source>
        <dbReference type="Pfam" id="PF01872"/>
    </source>
</evidence>
<dbReference type="SUPFAM" id="SSF53597">
    <property type="entry name" value="Dihydrofolate reductase-like"/>
    <property type="match status" value="1"/>
</dbReference>
<dbReference type="Gene3D" id="3.40.430.10">
    <property type="entry name" value="Dihydrofolate Reductase, subunit A"/>
    <property type="match status" value="1"/>
</dbReference>
<feature type="region of interest" description="Disordered" evidence="1">
    <location>
        <begin position="167"/>
        <end position="196"/>
    </location>
</feature>
<feature type="domain" description="Bacterial bifunctional deaminase-reductase C-terminal" evidence="2">
    <location>
        <begin position="13"/>
        <end position="164"/>
    </location>
</feature>
<keyword evidence="4" id="KW-1185">Reference proteome</keyword>
<proteinExistence type="predicted"/>
<protein>
    <submittedName>
        <fullName evidence="3">Dihydrofolate reductase family protein</fullName>
    </submittedName>
</protein>
<name>A0ABV9LGM8_9ACTN</name>
<gene>
    <name evidence="3" type="ORF">ACFO3M_02425</name>
</gene>
<sequence length="196" mass="21230">METRREETGTARLVVTQNVTVDGVVAAVDDWFAPQDDGVDASDQLDVVREHMAGESVLLLGRRTFEDMRSYRPHQAGDTTGITAHLDAVEKAVVSRTLTDPGRANTTVLSGDPVEEVRRLVAGRDGEVGVTGSITLCHALIGAGLPDEYRLFVHPRVLGRDRRPHLRRRGHAAHPPAGVTVSGRPRCAGRRSSGCR</sequence>
<dbReference type="RefSeq" id="WP_387985886.1">
    <property type="nucleotide sequence ID" value="NZ_JBHSGR010000002.1"/>
</dbReference>
<dbReference type="EMBL" id="JBHSGR010000002">
    <property type="protein sequence ID" value="MFC4692235.1"/>
    <property type="molecule type" value="Genomic_DNA"/>
</dbReference>
<dbReference type="Pfam" id="PF01872">
    <property type="entry name" value="RibD_C"/>
    <property type="match status" value="1"/>
</dbReference>
<comment type="caution">
    <text evidence="3">The sequence shown here is derived from an EMBL/GenBank/DDBJ whole genome shotgun (WGS) entry which is preliminary data.</text>
</comment>
<evidence type="ECO:0000256" key="1">
    <source>
        <dbReference type="SAM" id="MobiDB-lite"/>
    </source>
</evidence>
<organism evidence="3 4">
    <name type="scientific">Geodermatophilus arenarius</name>
    <dbReference type="NCBI Taxonomy" id="1137990"/>
    <lineage>
        <taxon>Bacteria</taxon>
        <taxon>Bacillati</taxon>
        <taxon>Actinomycetota</taxon>
        <taxon>Actinomycetes</taxon>
        <taxon>Geodermatophilales</taxon>
        <taxon>Geodermatophilaceae</taxon>
        <taxon>Geodermatophilus</taxon>
    </lineage>
</organism>